<keyword evidence="1" id="KW-1133">Transmembrane helix</keyword>
<dbReference type="AlphaFoldDB" id="A0A9Q1QCL7"/>
<reference evidence="2" key="1">
    <citation type="submission" date="2022-04" db="EMBL/GenBank/DDBJ databases">
        <title>Carnegiea gigantea Genome sequencing and assembly v2.</title>
        <authorList>
            <person name="Copetti D."/>
            <person name="Sanderson M.J."/>
            <person name="Burquez A."/>
            <person name="Wojciechowski M.F."/>
        </authorList>
    </citation>
    <scope>NUCLEOTIDE SEQUENCE</scope>
    <source>
        <strain evidence="2">SGP5-SGP5p</strain>
        <tissue evidence="2">Aerial part</tissue>
    </source>
</reference>
<proteinExistence type="predicted"/>
<dbReference type="OrthoDB" id="245563at2759"/>
<evidence type="ECO:0000313" key="3">
    <source>
        <dbReference type="Proteomes" id="UP001153076"/>
    </source>
</evidence>
<keyword evidence="1" id="KW-0472">Membrane</keyword>
<evidence type="ECO:0000313" key="2">
    <source>
        <dbReference type="EMBL" id="KAJ8437202.1"/>
    </source>
</evidence>
<keyword evidence="1" id="KW-0812">Transmembrane</keyword>
<gene>
    <name evidence="2" type="ORF">Cgig2_007552</name>
</gene>
<organism evidence="2 3">
    <name type="scientific">Carnegiea gigantea</name>
    <dbReference type="NCBI Taxonomy" id="171969"/>
    <lineage>
        <taxon>Eukaryota</taxon>
        <taxon>Viridiplantae</taxon>
        <taxon>Streptophyta</taxon>
        <taxon>Embryophyta</taxon>
        <taxon>Tracheophyta</taxon>
        <taxon>Spermatophyta</taxon>
        <taxon>Magnoliopsida</taxon>
        <taxon>eudicotyledons</taxon>
        <taxon>Gunneridae</taxon>
        <taxon>Pentapetalae</taxon>
        <taxon>Caryophyllales</taxon>
        <taxon>Cactineae</taxon>
        <taxon>Cactaceae</taxon>
        <taxon>Cactoideae</taxon>
        <taxon>Echinocereeae</taxon>
        <taxon>Carnegiea</taxon>
    </lineage>
</organism>
<dbReference type="Proteomes" id="UP001153076">
    <property type="component" value="Unassembled WGS sequence"/>
</dbReference>
<dbReference type="EMBL" id="JAKOGI010000313">
    <property type="protein sequence ID" value="KAJ8437202.1"/>
    <property type="molecule type" value="Genomic_DNA"/>
</dbReference>
<comment type="caution">
    <text evidence="2">The sequence shown here is derived from an EMBL/GenBank/DDBJ whole genome shotgun (WGS) entry which is preliminary data.</text>
</comment>
<name>A0A9Q1QCL7_9CARY</name>
<dbReference type="InterPro" id="IPR011990">
    <property type="entry name" value="TPR-like_helical_dom_sf"/>
</dbReference>
<dbReference type="Gene3D" id="1.25.40.10">
    <property type="entry name" value="Tetratricopeptide repeat domain"/>
    <property type="match status" value="1"/>
</dbReference>
<evidence type="ECO:0000256" key="1">
    <source>
        <dbReference type="SAM" id="Phobius"/>
    </source>
</evidence>
<sequence length="163" mass="18479">MEAKCIFFRNSSLVFMSTYIFVLTAGVVREGASGIKSGKNYNSCATIDRHTEKEDLEEIGQIVMHMEGPHEIPHRVYFMKDAGNECFKDGDFTQASRLYMSAIELLCLSCGESQIDEENIKPLAMTLNLNGRLQPREEDKENRICYERHQIYGNAIKETVGGN</sequence>
<accession>A0A9Q1QCL7</accession>
<protein>
    <submittedName>
        <fullName evidence="2">Uncharacterized protein</fullName>
    </submittedName>
</protein>
<feature type="transmembrane region" description="Helical" evidence="1">
    <location>
        <begin position="6"/>
        <end position="28"/>
    </location>
</feature>
<keyword evidence="3" id="KW-1185">Reference proteome</keyword>